<dbReference type="Proteomes" id="UP000323386">
    <property type="component" value="Unassembled WGS sequence"/>
</dbReference>
<dbReference type="PANTHER" id="PTHR39214:SF1">
    <property type="entry name" value="MICROBODY (PEROXISOME) BIOGENESIS PROTEIN PEROXIN 8 (EUROFUNG)"/>
    <property type="match status" value="1"/>
</dbReference>
<feature type="region of interest" description="Disordered" evidence="1">
    <location>
        <begin position="296"/>
        <end position="316"/>
    </location>
</feature>
<keyword evidence="3" id="KW-1185">Reference proteome</keyword>
<feature type="region of interest" description="Disordered" evidence="1">
    <location>
        <begin position="775"/>
        <end position="830"/>
    </location>
</feature>
<accession>A0A5C3F1L3</accession>
<evidence type="ECO:0000313" key="2">
    <source>
        <dbReference type="EMBL" id="SPO37607.1"/>
    </source>
</evidence>
<proteinExistence type="predicted"/>
<reference evidence="2 3" key="1">
    <citation type="submission" date="2018-03" db="EMBL/GenBank/DDBJ databases">
        <authorList>
            <person name="Guldener U."/>
        </authorList>
    </citation>
    <scope>NUCLEOTIDE SEQUENCE [LARGE SCALE GENOMIC DNA]</scope>
    <source>
        <strain evidence="2 3">DAOM196992</strain>
    </source>
</reference>
<feature type="compositionally biased region" description="Low complexity" evidence="1">
    <location>
        <begin position="790"/>
        <end position="822"/>
    </location>
</feature>
<feature type="compositionally biased region" description="Polar residues" evidence="1">
    <location>
        <begin position="131"/>
        <end position="143"/>
    </location>
</feature>
<feature type="compositionally biased region" description="Pro residues" evidence="1">
    <location>
        <begin position="81"/>
        <end position="93"/>
    </location>
</feature>
<dbReference type="PANTHER" id="PTHR39214">
    <property type="entry name" value="MICROBODY (PEROXISOME) BIOGENESIS PROTEIN PEROXIN 8 (EUROFUNG)"/>
    <property type="match status" value="1"/>
</dbReference>
<feature type="compositionally biased region" description="Polar residues" evidence="1">
    <location>
        <begin position="101"/>
        <end position="111"/>
    </location>
</feature>
<dbReference type="InterPro" id="IPR055334">
    <property type="entry name" value="PEX8-like"/>
</dbReference>
<dbReference type="AlphaFoldDB" id="A0A5C3F1L3"/>
<feature type="region of interest" description="Disordered" evidence="1">
    <location>
        <begin position="81"/>
        <end position="143"/>
    </location>
</feature>
<organism evidence="2 3">
    <name type="scientific">Pseudozyma flocculosa</name>
    <dbReference type="NCBI Taxonomy" id="84751"/>
    <lineage>
        <taxon>Eukaryota</taxon>
        <taxon>Fungi</taxon>
        <taxon>Dikarya</taxon>
        <taxon>Basidiomycota</taxon>
        <taxon>Ustilaginomycotina</taxon>
        <taxon>Ustilaginomycetes</taxon>
        <taxon>Ustilaginales</taxon>
        <taxon>Ustilaginaceae</taxon>
        <taxon>Pseudozyma</taxon>
    </lineage>
</organism>
<dbReference type="EMBL" id="OOIP01000007">
    <property type="protein sequence ID" value="SPO37607.1"/>
    <property type="molecule type" value="Genomic_DNA"/>
</dbReference>
<protein>
    <submittedName>
        <fullName evidence="2">Uncharacterized protein</fullName>
    </submittedName>
</protein>
<evidence type="ECO:0000313" key="3">
    <source>
        <dbReference type="Proteomes" id="UP000323386"/>
    </source>
</evidence>
<sequence length="924" mass="100806">MSSPKQSTEKEPLFIDPSHDPTFQSLSRLLSAPASSTQHLSLLSTNTLFGSITYYLSKLELEHVGHFIGVLTASGCLWTPPPPAHQPLQPQPSPADDKTQQKVAWSTESRNTTTATATPPKDGATSPAADKSTNTPPVQSSTEAPQSLSAFLISRSTAILHAVASAFDRRVALLIQSTRGSVTWKTRRGLKLWIESIVVGMSEVEASAQPESFRTSRGLPIPRLAVLTGLLQGLYLLRDQRRRRRNMSILEEMAAIRANPSLELGARPFRSFVEDEWIVSFAEILDALSDDPLREDVADASTGAGGQGEGEEADDWEREFQKRTAQLAGSAQITALSSRSAKLQALREIQDVPLFLASQLAPLMPDKKLHALNTEQLARVTSEAILSLFEGGPAKTCLLSHLSDDVGVEEVGGEVILNGGGTTVHLAQSLSRSTLHSSLGPLSKLLSKALARESTAKDPDSLGMLLMGSCEAREDAATSLTAEPILQRMDRLAKDLERNWLSSPLAGVPESGIAEASRAHTAQLWTIFKTLLFSYTMAFDSLMDAILQMCPSPTVTFPPAAEREGGANAAASRWPPASTSNLPQPYIRIVQSILETFSHLYWITSTFGSQGFDVYRKVFFSALDVLGRDGEGCIALLERIRPDASPSLQIETNAARRSLSTYFLDVSEQLLPALPDEVIEQLLLPTCRPYLEDTQFKETFESAHSVALAVYTHRRRCMFDLAPFYIDLLLSSYPDRLDDVQLEFAVTTVVGALADRSDSVCWWVVERVAQAIDEERKREHQSGKTTSIVDATATDPATEPTPTELQESAAASASASSPSSASTESRTGDETAKVATAYPRLVTLQLVLIACVPCVNLVLLRSILAKAETYILEHKRQEDDEERASVGYRKALCEKTFDALQALNAATREEGVRWWLDKRAAFGV</sequence>
<name>A0A5C3F1L3_9BASI</name>
<gene>
    <name evidence="2" type="ORF">PSFLO_03082</name>
</gene>
<dbReference type="OrthoDB" id="2357318at2759"/>
<evidence type="ECO:0000256" key="1">
    <source>
        <dbReference type="SAM" id="MobiDB-lite"/>
    </source>
</evidence>